<name>A0A556U0K1_BAGYA</name>
<accession>A0A556U0K1</accession>
<evidence type="ECO:0000313" key="2">
    <source>
        <dbReference type="Proteomes" id="UP000319801"/>
    </source>
</evidence>
<gene>
    <name evidence="1" type="ORF">Baya_6559</name>
</gene>
<proteinExistence type="predicted"/>
<protein>
    <submittedName>
        <fullName evidence="1">Uncharacterized protein</fullName>
    </submittedName>
</protein>
<dbReference type="Proteomes" id="UP000319801">
    <property type="component" value="Unassembled WGS sequence"/>
</dbReference>
<sequence>MESVNRRSLKSHLFDIEALSETRKAEKYETHHGLWRKRRRRKGVFEVNGRNRKRVKSGS</sequence>
<dbReference type="AlphaFoldDB" id="A0A556U0K1"/>
<keyword evidence="2" id="KW-1185">Reference proteome</keyword>
<evidence type="ECO:0000313" key="1">
    <source>
        <dbReference type="EMBL" id="TSL61288.1"/>
    </source>
</evidence>
<organism evidence="1 2">
    <name type="scientific">Bagarius yarrelli</name>
    <name type="common">Goonch</name>
    <name type="synonym">Bagrus yarrelli</name>
    <dbReference type="NCBI Taxonomy" id="175774"/>
    <lineage>
        <taxon>Eukaryota</taxon>
        <taxon>Metazoa</taxon>
        <taxon>Chordata</taxon>
        <taxon>Craniata</taxon>
        <taxon>Vertebrata</taxon>
        <taxon>Euteleostomi</taxon>
        <taxon>Actinopterygii</taxon>
        <taxon>Neopterygii</taxon>
        <taxon>Teleostei</taxon>
        <taxon>Ostariophysi</taxon>
        <taxon>Siluriformes</taxon>
        <taxon>Sisoridae</taxon>
        <taxon>Sisorinae</taxon>
        <taxon>Bagarius</taxon>
    </lineage>
</organism>
<dbReference type="EMBL" id="VCAZ01000034">
    <property type="protein sequence ID" value="TSL61288.1"/>
    <property type="molecule type" value="Genomic_DNA"/>
</dbReference>
<reference evidence="1 2" key="1">
    <citation type="journal article" date="2019" name="Genome Biol. Evol.">
        <title>Whole-Genome Sequencing of the Giant Devil Catfish, Bagarius yarrelli.</title>
        <authorList>
            <person name="Jiang W."/>
            <person name="Lv Y."/>
            <person name="Cheng L."/>
            <person name="Yang K."/>
            <person name="Chao B."/>
            <person name="Wang X."/>
            <person name="Li Y."/>
            <person name="Pan X."/>
            <person name="You X."/>
            <person name="Zhang Y."/>
            <person name="Yang J."/>
            <person name="Li J."/>
            <person name="Zhang X."/>
            <person name="Liu S."/>
            <person name="Sun C."/>
            <person name="Yang J."/>
            <person name="Shi Q."/>
        </authorList>
    </citation>
    <scope>NUCLEOTIDE SEQUENCE [LARGE SCALE GENOMIC DNA]</scope>
    <source>
        <strain evidence="1">JWS20170419001</strain>
        <tissue evidence="1">Muscle</tissue>
    </source>
</reference>
<comment type="caution">
    <text evidence="1">The sequence shown here is derived from an EMBL/GenBank/DDBJ whole genome shotgun (WGS) entry which is preliminary data.</text>
</comment>